<dbReference type="UniPathway" id="UPA00113">
    <property type="reaction ID" value="UER00529"/>
</dbReference>
<dbReference type="Pfam" id="PF00583">
    <property type="entry name" value="Acetyltransf_1"/>
    <property type="match status" value="2"/>
</dbReference>
<sequence>MMPLPEGYCIRPLHVNDLTNNYMNLLKNGGHLHSYDIKILSGVPIGTVTLTIEYKFIHKLGARGRIESFYVDPFHKSTGIDKFLISSVLKLAVQVGTYKVSTNSSNELLKFFGDCGLNKDPGNNAMVCESLGVLPNFRVRPLHLSDFDKGFLGLLQQLTVVGDVMKVDFQKSLNTIVGSGTLFVDAYSFRHVGHIEDIVVDAKLRGKNLGKLLNLCLLQLARCLKLTYVSLECRDRLVSFYEQFGYKKKGSFLVLRFDK</sequence>
<evidence type="ECO:0000256" key="3">
    <source>
        <dbReference type="ARBA" id="ARBA00048964"/>
    </source>
</evidence>
<evidence type="ECO:0000313" key="6">
    <source>
        <dbReference type="Proteomes" id="UP000046393"/>
    </source>
</evidence>
<dbReference type="Gene3D" id="3.40.630.30">
    <property type="match status" value="2"/>
</dbReference>
<dbReference type="PROSITE" id="PS51186">
    <property type="entry name" value="GNAT"/>
    <property type="match status" value="1"/>
</dbReference>
<dbReference type="GO" id="GO:0006048">
    <property type="term" value="P:UDP-N-acetylglucosamine biosynthetic process"/>
    <property type="evidence" value="ECO:0007669"/>
    <property type="project" value="UniProtKB-UniRule"/>
</dbReference>
<accession>A0A0N5AK78</accession>
<dbReference type="WBParaSite" id="SMUV_0000488801-mRNA-1">
    <property type="protein sequence ID" value="SMUV_0000488801-mRNA-1"/>
    <property type="gene ID" value="SMUV_0000488801"/>
</dbReference>
<dbReference type="InterPro" id="IPR000182">
    <property type="entry name" value="GNAT_dom"/>
</dbReference>
<evidence type="ECO:0000256" key="1">
    <source>
        <dbReference type="ARBA" id="ARBA00004832"/>
    </source>
</evidence>
<comment type="pathway">
    <text evidence="1 4">Nucleotide-sugar biosynthesis; UDP-N-acetyl-alpha-D-glucosamine biosynthesis; N-acetyl-alpha-D-glucosamine 1-phosphate from alpha-D-glucosamine 6-phosphate (route I): step 1/2.</text>
</comment>
<comment type="catalytic activity">
    <reaction evidence="3 4">
        <text>D-glucosamine 6-phosphate + acetyl-CoA = N-acetyl-D-glucosamine 6-phosphate + CoA + H(+)</text>
        <dbReference type="Rhea" id="RHEA:10292"/>
        <dbReference type="ChEBI" id="CHEBI:15378"/>
        <dbReference type="ChEBI" id="CHEBI:57287"/>
        <dbReference type="ChEBI" id="CHEBI:57288"/>
        <dbReference type="ChEBI" id="CHEBI:57513"/>
        <dbReference type="ChEBI" id="CHEBI:58725"/>
        <dbReference type="EC" id="2.3.1.4"/>
    </reaction>
</comment>
<dbReference type="InterPro" id="IPR016181">
    <property type="entry name" value="Acyl_CoA_acyltransferase"/>
</dbReference>
<proteinExistence type="inferred from homology"/>
<dbReference type="EC" id="2.3.1.4" evidence="4"/>
<feature type="domain" description="N-acetyltransferase" evidence="5">
    <location>
        <begin position="126"/>
        <end position="259"/>
    </location>
</feature>
<dbReference type="STRING" id="451379.A0A0N5AK78"/>
<evidence type="ECO:0000256" key="2">
    <source>
        <dbReference type="ARBA" id="ARBA00006048"/>
    </source>
</evidence>
<dbReference type="PANTHER" id="PTHR13355:SF11">
    <property type="entry name" value="GLUCOSAMINE 6-PHOSPHATE N-ACETYLTRANSFERASE"/>
    <property type="match status" value="1"/>
</dbReference>
<protein>
    <recommendedName>
        <fullName evidence="4">Glucosamine 6-phosphate N-acetyltransferase</fullName>
        <ecNumber evidence="4">2.3.1.4</ecNumber>
    </recommendedName>
</protein>
<evidence type="ECO:0000259" key="5">
    <source>
        <dbReference type="PROSITE" id="PS51186"/>
    </source>
</evidence>
<comment type="similarity">
    <text evidence="2 4">Belongs to the acetyltransferase family. GNA1 subfamily.</text>
</comment>
<dbReference type="AlphaFoldDB" id="A0A0N5AK78"/>
<organism evidence="6 7">
    <name type="scientific">Syphacia muris</name>
    <dbReference type="NCBI Taxonomy" id="451379"/>
    <lineage>
        <taxon>Eukaryota</taxon>
        <taxon>Metazoa</taxon>
        <taxon>Ecdysozoa</taxon>
        <taxon>Nematoda</taxon>
        <taxon>Chromadorea</taxon>
        <taxon>Rhabditida</taxon>
        <taxon>Spirurina</taxon>
        <taxon>Oxyuridomorpha</taxon>
        <taxon>Oxyuroidea</taxon>
        <taxon>Oxyuridae</taxon>
        <taxon>Syphacia</taxon>
    </lineage>
</organism>
<keyword evidence="4" id="KW-0808">Transferase</keyword>
<name>A0A0N5AK78_9BILA</name>
<evidence type="ECO:0000313" key="7">
    <source>
        <dbReference type="WBParaSite" id="SMUV_0000488801-mRNA-1"/>
    </source>
</evidence>
<keyword evidence="6" id="KW-1185">Reference proteome</keyword>
<keyword evidence="4" id="KW-0012">Acyltransferase</keyword>
<dbReference type="SUPFAM" id="SSF55729">
    <property type="entry name" value="Acyl-CoA N-acyltransferases (Nat)"/>
    <property type="match status" value="2"/>
</dbReference>
<dbReference type="Proteomes" id="UP000046393">
    <property type="component" value="Unplaced"/>
</dbReference>
<evidence type="ECO:0000256" key="4">
    <source>
        <dbReference type="RuleBase" id="RU365086"/>
    </source>
</evidence>
<dbReference type="PANTHER" id="PTHR13355">
    <property type="entry name" value="GLUCOSAMINE 6-PHOSPHATE N-ACETYLTRANSFERASE"/>
    <property type="match status" value="1"/>
</dbReference>
<reference evidence="7" key="1">
    <citation type="submission" date="2017-02" db="UniProtKB">
        <authorList>
            <consortium name="WormBaseParasite"/>
        </authorList>
    </citation>
    <scope>IDENTIFICATION</scope>
</reference>
<dbReference type="GO" id="GO:0004343">
    <property type="term" value="F:glucosamine 6-phosphate N-acetyltransferase activity"/>
    <property type="evidence" value="ECO:0007669"/>
    <property type="project" value="UniProtKB-UniRule"/>
</dbReference>
<dbReference type="InterPro" id="IPR039143">
    <property type="entry name" value="GNPNAT1-like"/>
</dbReference>